<dbReference type="SUPFAM" id="SSF50978">
    <property type="entry name" value="WD40 repeat-like"/>
    <property type="match status" value="1"/>
</dbReference>
<dbReference type="PROSITE" id="PS50294">
    <property type="entry name" value="WD_REPEATS_REGION"/>
    <property type="match status" value="1"/>
</dbReference>
<dbReference type="Proteomes" id="UP000784294">
    <property type="component" value="Unassembled WGS sequence"/>
</dbReference>
<gene>
    <name evidence="2" type="ORF">PXEA_LOCUS2588</name>
</gene>
<dbReference type="PANTHER" id="PTHR44499">
    <property type="entry name" value="JOUBERIN"/>
    <property type="match status" value="1"/>
</dbReference>
<evidence type="ECO:0000256" key="1">
    <source>
        <dbReference type="PROSITE-ProRule" id="PRU00221"/>
    </source>
</evidence>
<dbReference type="GO" id="GO:0044458">
    <property type="term" value="P:motile cilium assembly"/>
    <property type="evidence" value="ECO:0007669"/>
    <property type="project" value="TreeGrafter"/>
</dbReference>
<sequence>MLVPNVSCSCNSPHLGQKPLLDKAHKDKISPDEVTAFKPLGGQGVTCAVLGHPGFVYSVDFCPRPGNNPNLQSVRSIFNQILFLATSCFDKIVRIWAVNGKRVKLLQELQAHQKNVNSVAWAGTDLSLYSGDASGTIAIWQFIPPELDKRDNSKGKTELPSWSLLKVIQDPELLASFCSFYLPFTSLTESFYSD</sequence>
<dbReference type="PROSITE" id="PS50082">
    <property type="entry name" value="WD_REPEATS_2"/>
    <property type="match status" value="1"/>
</dbReference>
<organism evidence="2 3">
    <name type="scientific">Protopolystoma xenopodis</name>
    <dbReference type="NCBI Taxonomy" id="117903"/>
    <lineage>
        <taxon>Eukaryota</taxon>
        <taxon>Metazoa</taxon>
        <taxon>Spiralia</taxon>
        <taxon>Lophotrochozoa</taxon>
        <taxon>Platyhelminthes</taxon>
        <taxon>Monogenea</taxon>
        <taxon>Polyopisthocotylea</taxon>
        <taxon>Polystomatidea</taxon>
        <taxon>Polystomatidae</taxon>
        <taxon>Protopolystoma</taxon>
    </lineage>
</organism>
<keyword evidence="1" id="KW-0853">WD repeat</keyword>
<dbReference type="InterPro" id="IPR036322">
    <property type="entry name" value="WD40_repeat_dom_sf"/>
</dbReference>
<dbReference type="InterPro" id="IPR015943">
    <property type="entry name" value="WD40/YVTN_repeat-like_dom_sf"/>
</dbReference>
<evidence type="ECO:0000313" key="2">
    <source>
        <dbReference type="EMBL" id="VEL09148.1"/>
    </source>
</evidence>
<dbReference type="SMART" id="SM00320">
    <property type="entry name" value="WD40"/>
    <property type="match status" value="2"/>
</dbReference>
<comment type="caution">
    <text evidence="2">The sequence shown here is derived from an EMBL/GenBank/DDBJ whole genome shotgun (WGS) entry which is preliminary data.</text>
</comment>
<dbReference type="Pfam" id="PF00400">
    <property type="entry name" value="WD40"/>
    <property type="match status" value="2"/>
</dbReference>
<dbReference type="InterPro" id="IPR052803">
    <property type="entry name" value="Cilium-Associated_Jouberin"/>
</dbReference>
<name>A0A448WDJ0_9PLAT</name>
<protein>
    <submittedName>
        <fullName evidence="2">Uncharacterized protein</fullName>
    </submittedName>
</protein>
<dbReference type="OrthoDB" id="2096344at2759"/>
<feature type="repeat" description="WD" evidence="1">
    <location>
        <begin position="109"/>
        <end position="141"/>
    </location>
</feature>
<dbReference type="EMBL" id="CAAALY010005580">
    <property type="protein sequence ID" value="VEL09148.1"/>
    <property type="molecule type" value="Genomic_DNA"/>
</dbReference>
<dbReference type="Gene3D" id="2.130.10.10">
    <property type="entry name" value="YVTN repeat-like/Quinoprotein amine dehydrogenase"/>
    <property type="match status" value="1"/>
</dbReference>
<dbReference type="InterPro" id="IPR001680">
    <property type="entry name" value="WD40_rpt"/>
</dbReference>
<proteinExistence type="predicted"/>
<accession>A0A448WDJ0</accession>
<evidence type="ECO:0000313" key="3">
    <source>
        <dbReference type="Proteomes" id="UP000784294"/>
    </source>
</evidence>
<reference evidence="2" key="1">
    <citation type="submission" date="2018-11" db="EMBL/GenBank/DDBJ databases">
        <authorList>
            <consortium name="Pathogen Informatics"/>
        </authorList>
    </citation>
    <scope>NUCLEOTIDE SEQUENCE</scope>
</reference>
<dbReference type="AlphaFoldDB" id="A0A448WDJ0"/>
<dbReference type="GO" id="GO:0036064">
    <property type="term" value="C:ciliary basal body"/>
    <property type="evidence" value="ECO:0007669"/>
    <property type="project" value="TreeGrafter"/>
</dbReference>
<keyword evidence="3" id="KW-1185">Reference proteome</keyword>
<dbReference type="PANTHER" id="PTHR44499:SF1">
    <property type="entry name" value="JOUBERIN"/>
    <property type="match status" value="1"/>
</dbReference>